<organism evidence="2 3">
    <name type="scientific">Giardia muris</name>
    <dbReference type="NCBI Taxonomy" id="5742"/>
    <lineage>
        <taxon>Eukaryota</taxon>
        <taxon>Metamonada</taxon>
        <taxon>Diplomonadida</taxon>
        <taxon>Hexamitidae</taxon>
        <taxon>Giardiinae</taxon>
        <taxon>Giardia</taxon>
    </lineage>
</organism>
<evidence type="ECO:0000313" key="3">
    <source>
        <dbReference type="Proteomes" id="UP000315496"/>
    </source>
</evidence>
<sequence length="293" mass="32317">MTLLGTASRTHRFPIPRLEEGTPNVPTLPVLRAKSRQANTRRFSVDHRIPQYISARNVSGFATTLANTRESPTYHKAPSCQANSPVGRVTSGACTPNTPASVASSGSRGFGHTKILYQQRHMRLEDLETGIDRDSPRQNCRPMSRPGTTMNATLMRTNPILSEVSAALPQSRLLATNEADTETLLARAQLASRSRPSSRLVLKLRAEEQPIHKSKEIPRVTIDDINEVDAQFGGREKVDFYMPMELIRAVADRSTRSQSRTPVHPEMSKDLQGEEANEDTSSSDGLTVFCGPK</sequence>
<name>A0A4Z1T4C6_GIAMU</name>
<dbReference type="Proteomes" id="UP000315496">
    <property type="component" value="Chromosome 2"/>
</dbReference>
<dbReference type="AlphaFoldDB" id="A0A4Z1T4C6"/>
<keyword evidence="3" id="KW-1185">Reference proteome</keyword>
<comment type="caution">
    <text evidence="2">The sequence shown here is derived from an EMBL/GenBank/DDBJ whole genome shotgun (WGS) entry which is preliminary data.</text>
</comment>
<feature type="region of interest" description="Disordered" evidence="1">
    <location>
        <begin position="252"/>
        <end position="293"/>
    </location>
</feature>
<accession>A0A4Z1T4C6</accession>
<reference evidence="2 3" key="1">
    <citation type="submission" date="2019-05" db="EMBL/GenBank/DDBJ databases">
        <title>The compact genome of Giardia muris reveals important steps in the evolution of intestinal protozoan parasites.</title>
        <authorList>
            <person name="Xu F."/>
            <person name="Jimenez-Gonzalez A."/>
            <person name="Einarsson E."/>
            <person name="Astvaldsson A."/>
            <person name="Peirasmaki D."/>
            <person name="Eckmann L."/>
            <person name="Andersson J.O."/>
            <person name="Svard S.G."/>
            <person name="Jerlstrom-Hultqvist J."/>
        </authorList>
    </citation>
    <scope>NUCLEOTIDE SEQUENCE [LARGE SCALE GENOMIC DNA]</scope>
    <source>
        <strain evidence="2 3">Roberts-Thomson</strain>
    </source>
</reference>
<gene>
    <name evidence="2" type="ORF">GMRT_15565</name>
</gene>
<evidence type="ECO:0000313" key="2">
    <source>
        <dbReference type="EMBL" id="TNJ28843.1"/>
    </source>
</evidence>
<dbReference type="VEuPathDB" id="GiardiaDB:GMRT_15565"/>
<proteinExistence type="predicted"/>
<evidence type="ECO:0000256" key="1">
    <source>
        <dbReference type="SAM" id="MobiDB-lite"/>
    </source>
</evidence>
<protein>
    <submittedName>
        <fullName evidence="2">Uncharacterized protein</fullName>
    </submittedName>
</protein>
<feature type="region of interest" description="Disordered" evidence="1">
    <location>
        <begin position="1"/>
        <end position="21"/>
    </location>
</feature>
<dbReference type="EMBL" id="VDLU01000002">
    <property type="protein sequence ID" value="TNJ28843.1"/>
    <property type="molecule type" value="Genomic_DNA"/>
</dbReference>
<feature type="region of interest" description="Disordered" evidence="1">
    <location>
        <begin position="131"/>
        <end position="151"/>
    </location>
</feature>